<evidence type="ECO:0000313" key="2">
    <source>
        <dbReference type="EMBL" id="CEK56533.1"/>
    </source>
</evidence>
<sequence>ASAGLSSFLHIWVGRSPLCLLWCLLTVSISSHRSPIHHASSLSGHGAQLRLSHQGSDYRTMWTHISSLDA</sequence>
<keyword evidence="1" id="KW-0732">Signal</keyword>
<accession>A0A0B6YJZ1</accession>
<feature type="non-terminal residue" evidence="2">
    <location>
        <position position="70"/>
    </location>
</feature>
<organism evidence="2">
    <name type="scientific">Arion vulgaris</name>
    <dbReference type="NCBI Taxonomy" id="1028688"/>
    <lineage>
        <taxon>Eukaryota</taxon>
        <taxon>Metazoa</taxon>
        <taxon>Spiralia</taxon>
        <taxon>Lophotrochozoa</taxon>
        <taxon>Mollusca</taxon>
        <taxon>Gastropoda</taxon>
        <taxon>Heterobranchia</taxon>
        <taxon>Euthyneura</taxon>
        <taxon>Panpulmonata</taxon>
        <taxon>Eupulmonata</taxon>
        <taxon>Stylommatophora</taxon>
        <taxon>Helicina</taxon>
        <taxon>Arionoidea</taxon>
        <taxon>Arionidae</taxon>
        <taxon>Arion</taxon>
    </lineage>
</organism>
<reference evidence="2" key="1">
    <citation type="submission" date="2014-12" db="EMBL/GenBank/DDBJ databases">
        <title>Insight into the proteome of Arion vulgaris.</title>
        <authorList>
            <person name="Aradska J."/>
            <person name="Bulat T."/>
            <person name="Smidak R."/>
            <person name="Sarate P."/>
            <person name="Gangsoo J."/>
            <person name="Sialana F."/>
            <person name="Bilban M."/>
            <person name="Lubec G."/>
        </authorList>
    </citation>
    <scope>NUCLEOTIDE SEQUENCE</scope>
    <source>
        <tissue evidence="2">Skin</tissue>
    </source>
</reference>
<protein>
    <submittedName>
        <fullName evidence="2">Uncharacterized protein</fullName>
    </submittedName>
</protein>
<name>A0A0B6YJZ1_9EUPU</name>
<proteinExistence type="predicted"/>
<evidence type="ECO:0000256" key="1">
    <source>
        <dbReference type="SAM" id="SignalP"/>
    </source>
</evidence>
<gene>
    <name evidence="2" type="primary">ORF27868</name>
</gene>
<dbReference type="AlphaFoldDB" id="A0A0B6YJZ1"/>
<dbReference type="EMBL" id="HACG01009668">
    <property type="protein sequence ID" value="CEK56533.1"/>
    <property type="molecule type" value="Transcribed_RNA"/>
</dbReference>
<feature type="non-terminal residue" evidence="2">
    <location>
        <position position="1"/>
    </location>
</feature>
<feature type="signal peptide" evidence="1">
    <location>
        <begin position="1"/>
        <end position="31"/>
    </location>
</feature>
<feature type="chain" id="PRO_5002126449" evidence="1">
    <location>
        <begin position="32"/>
        <end position="70"/>
    </location>
</feature>